<keyword evidence="2" id="KW-0677">Repeat</keyword>
<proteinExistence type="predicted"/>
<dbReference type="InterPro" id="IPR001611">
    <property type="entry name" value="Leu-rich_rpt"/>
</dbReference>
<dbReference type="STRING" id="32264.T1KFX6"/>
<evidence type="ECO:0000256" key="4">
    <source>
        <dbReference type="SAM" id="Phobius"/>
    </source>
</evidence>
<evidence type="ECO:0008006" key="8">
    <source>
        <dbReference type="Google" id="ProtNLM"/>
    </source>
</evidence>
<dbReference type="EMBL" id="CAEY01000039">
    <property type="status" value="NOT_ANNOTATED_CDS"/>
    <property type="molecule type" value="Genomic_DNA"/>
</dbReference>
<feature type="signal peptide" evidence="5">
    <location>
        <begin position="1"/>
        <end position="26"/>
    </location>
</feature>
<reference evidence="7" key="1">
    <citation type="submission" date="2011-08" db="EMBL/GenBank/DDBJ databases">
        <authorList>
            <person name="Rombauts S."/>
        </authorList>
    </citation>
    <scope>NUCLEOTIDE SEQUENCE</scope>
    <source>
        <strain evidence="7">London</strain>
    </source>
</reference>
<keyword evidence="4" id="KW-1133">Transmembrane helix</keyword>
<dbReference type="Pfam" id="PF13855">
    <property type="entry name" value="LRR_8"/>
    <property type="match status" value="2"/>
</dbReference>
<dbReference type="HOGENOM" id="CLU_006749_0_0_1"/>
<dbReference type="SMART" id="SM00369">
    <property type="entry name" value="LRR_TYP"/>
    <property type="match status" value="5"/>
</dbReference>
<dbReference type="PANTHER" id="PTHR24366">
    <property type="entry name" value="IG(IMMUNOGLOBULIN) AND LRR(LEUCINE RICH REPEAT) DOMAINS"/>
    <property type="match status" value="1"/>
</dbReference>
<feature type="chain" id="PRO_5004591572" description="LRRCT domain-containing protein" evidence="5">
    <location>
        <begin position="27"/>
        <end position="881"/>
    </location>
</feature>
<sequence>MLPSYLTQIYLIVVIISTVIVSNSIAQCPWSNANYTDLHSDCVCSYSNVGKLSIQCSPVNFTRLLEALHLTINKSTPIDVLYINNATIGTLTKATFTGLDIANLHISRSRLTTIEPDAFSGLEDKLVKLSLPDNLLSEVPIKSLSSLLALRTLDLSVNNITSLSASAFASNQLATLKLADNRLVSIDEYAFQGLEPHLKHLNLKGTSLTVIPNAIANLTALAFLDLAQNRLESLGPKQFENLQTLTALSLERNKITSIDEEAFLGVNDSLSSLSLLNNLIKSFPSQAISSLTELRVLDLGFNIIESIPEDGFHKNTLLTLLALDGNPMSTLPFQPFKHLNSTLRGLSLGGKSLVCDCRLRWILQWIRSYDLQVTSRERHPQFCGEPGKLRNRNFLQLTDSDLNCVNEPTELPSVSSSTSEVSTVNVPSSSSSPSSPSSSTITTTTTTSSGNILTSTPLAHINSGLSKSSRRLPADWPDNENDENGGNYLPSGVDLNTPINSNSLLTLSSASSQTTSIASNSLSVKPLSSSHLHPNETETPDIKLLAAYRRESSIILEWDTLLEDGYSSGFQILYRFFGSKEYKKGAKLGKTARRYVLPHVPSGECIIVCIVPVEMYRSQGIHDIPSTLCQEIRRDRTKMADLDKLVIGATAAICAFVVLAVILFTCCYGKDKKKSLPSLPPPLAGPMKPDNEWETVSMYSARSIPRARMYHLDGSSAVHHHPLNGSLHNIPLHDDNRSHISNYSLVPNGYSMNGAHKGNGGAPRPTADGQSHRSYSTSSAVGRFGNATLPHTDLSKSSLAVHPGTTAVAYHNGTGGDARGNGNAHHHLSSSKYDSDQWANGPMMGKLANGHHGTNGWKDNQVDVYVGKNQLLANPLNGKYR</sequence>
<dbReference type="eggNOG" id="KOG0619">
    <property type="taxonomic scope" value="Eukaryota"/>
</dbReference>
<keyword evidence="5" id="KW-0732">Signal</keyword>
<keyword evidence="7" id="KW-1185">Reference proteome</keyword>
<evidence type="ECO:0000256" key="1">
    <source>
        <dbReference type="ARBA" id="ARBA00022614"/>
    </source>
</evidence>
<dbReference type="EnsemblMetazoa" id="tetur10g04730.1">
    <property type="protein sequence ID" value="tetur10g04730.1"/>
    <property type="gene ID" value="tetur10g04730"/>
</dbReference>
<keyword evidence="4" id="KW-0812">Transmembrane</keyword>
<dbReference type="SMART" id="SM00365">
    <property type="entry name" value="LRR_SD22"/>
    <property type="match status" value="3"/>
</dbReference>
<dbReference type="PANTHER" id="PTHR24366:SF168">
    <property type="entry name" value="GH22922P-RELATED"/>
    <property type="match status" value="1"/>
</dbReference>
<feature type="transmembrane region" description="Helical" evidence="4">
    <location>
        <begin position="645"/>
        <end position="668"/>
    </location>
</feature>
<feature type="region of interest" description="Disordered" evidence="3">
    <location>
        <begin position="408"/>
        <end position="494"/>
    </location>
</feature>
<feature type="compositionally biased region" description="Polar residues" evidence="3">
    <location>
        <begin position="768"/>
        <end position="780"/>
    </location>
</feature>
<evidence type="ECO:0000256" key="5">
    <source>
        <dbReference type="SAM" id="SignalP"/>
    </source>
</evidence>
<keyword evidence="1" id="KW-0433">Leucine-rich repeat</keyword>
<feature type="region of interest" description="Disordered" evidence="3">
    <location>
        <begin position="751"/>
        <end position="789"/>
    </location>
</feature>
<dbReference type="Gene3D" id="3.80.10.10">
    <property type="entry name" value="Ribonuclease Inhibitor"/>
    <property type="match status" value="2"/>
</dbReference>
<feature type="region of interest" description="Disordered" evidence="3">
    <location>
        <begin position="810"/>
        <end position="834"/>
    </location>
</feature>
<dbReference type="SUPFAM" id="SSF52058">
    <property type="entry name" value="L domain-like"/>
    <property type="match status" value="1"/>
</dbReference>
<evidence type="ECO:0000256" key="2">
    <source>
        <dbReference type="ARBA" id="ARBA00022737"/>
    </source>
</evidence>
<evidence type="ECO:0000313" key="6">
    <source>
        <dbReference type="EnsemblMetazoa" id="tetur10g04730.1"/>
    </source>
</evidence>
<dbReference type="PROSITE" id="PS51450">
    <property type="entry name" value="LRR"/>
    <property type="match status" value="3"/>
</dbReference>
<dbReference type="InterPro" id="IPR003591">
    <property type="entry name" value="Leu-rich_rpt_typical-subtyp"/>
</dbReference>
<name>T1KFX6_TETUR</name>
<organism evidence="6 7">
    <name type="scientific">Tetranychus urticae</name>
    <name type="common">Two-spotted spider mite</name>
    <dbReference type="NCBI Taxonomy" id="32264"/>
    <lineage>
        <taxon>Eukaryota</taxon>
        <taxon>Metazoa</taxon>
        <taxon>Ecdysozoa</taxon>
        <taxon>Arthropoda</taxon>
        <taxon>Chelicerata</taxon>
        <taxon>Arachnida</taxon>
        <taxon>Acari</taxon>
        <taxon>Acariformes</taxon>
        <taxon>Trombidiformes</taxon>
        <taxon>Prostigmata</taxon>
        <taxon>Eleutherengona</taxon>
        <taxon>Raphignathae</taxon>
        <taxon>Tetranychoidea</taxon>
        <taxon>Tetranychidae</taxon>
        <taxon>Tetranychus</taxon>
    </lineage>
</organism>
<dbReference type="AlphaFoldDB" id="T1KFX6"/>
<reference evidence="6" key="2">
    <citation type="submission" date="2015-06" db="UniProtKB">
        <authorList>
            <consortium name="EnsemblMetazoa"/>
        </authorList>
    </citation>
    <scope>IDENTIFICATION</scope>
</reference>
<accession>T1KFX6</accession>
<dbReference type="Proteomes" id="UP000015104">
    <property type="component" value="Unassembled WGS sequence"/>
</dbReference>
<evidence type="ECO:0000256" key="3">
    <source>
        <dbReference type="SAM" id="MobiDB-lite"/>
    </source>
</evidence>
<dbReference type="InterPro" id="IPR032675">
    <property type="entry name" value="LRR_dom_sf"/>
</dbReference>
<protein>
    <recommendedName>
        <fullName evidence="8">LRRCT domain-containing protein</fullName>
    </recommendedName>
</protein>
<feature type="compositionally biased region" description="Low complexity" evidence="3">
    <location>
        <begin position="408"/>
        <end position="456"/>
    </location>
</feature>
<keyword evidence="4" id="KW-0472">Membrane</keyword>
<evidence type="ECO:0000313" key="7">
    <source>
        <dbReference type="Proteomes" id="UP000015104"/>
    </source>
</evidence>